<accession>A0A1E3QCI0</accession>
<reference evidence="6 7" key="1">
    <citation type="journal article" date="2016" name="Proc. Natl. Acad. Sci. U.S.A.">
        <title>Comparative genomics of biotechnologically important yeasts.</title>
        <authorList>
            <person name="Riley R."/>
            <person name="Haridas S."/>
            <person name="Wolfe K.H."/>
            <person name="Lopes M.R."/>
            <person name="Hittinger C.T."/>
            <person name="Goeker M."/>
            <person name="Salamov A.A."/>
            <person name="Wisecaver J.H."/>
            <person name="Long T.M."/>
            <person name="Calvey C.H."/>
            <person name="Aerts A.L."/>
            <person name="Barry K.W."/>
            <person name="Choi C."/>
            <person name="Clum A."/>
            <person name="Coughlan A.Y."/>
            <person name="Deshpande S."/>
            <person name="Douglass A.P."/>
            <person name="Hanson S.J."/>
            <person name="Klenk H.-P."/>
            <person name="LaButti K.M."/>
            <person name="Lapidus A."/>
            <person name="Lindquist E.A."/>
            <person name="Lipzen A.M."/>
            <person name="Meier-Kolthoff J.P."/>
            <person name="Ohm R.A."/>
            <person name="Otillar R.P."/>
            <person name="Pangilinan J.L."/>
            <person name="Peng Y."/>
            <person name="Rokas A."/>
            <person name="Rosa C.A."/>
            <person name="Scheuner C."/>
            <person name="Sibirny A.A."/>
            <person name="Slot J.C."/>
            <person name="Stielow J.B."/>
            <person name="Sun H."/>
            <person name="Kurtzman C.P."/>
            <person name="Blackwell M."/>
            <person name="Grigoriev I.V."/>
            <person name="Jeffries T.W."/>
        </authorList>
    </citation>
    <scope>NUCLEOTIDE SEQUENCE [LARGE SCALE GENOMIC DNA]</scope>
    <source>
        <strain evidence="6 7">NRRL Y-11557</strain>
    </source>
</reference>
<keyword evidence="3" id="KW-0472">Membrane</keyword>
<dbReference type="PROSITE" id="PS50275">
    <property type="entry name" value="SAC"/>
    <property type="match status" value="1"/>
</dbReference>
<dbReference type="Proteomes" id="UP000094385">
    <property type="component" value="Unassembled WGS sequence"/>
</dbReference>
<gene>
    <name evidence="6" type="ORF">LIPSTDRAFT_78240</name>
</gene>
<dbReference type="InterPro" id="IPR043573">
    <property type="entry name" value="Fig4-like"/>
</dbReference>
<dbReference type="GO" id="GO:0012505">
    <property type="term" value="C:endomembrane system"/>
    <property type="evidence" value="ECO:0007669"/>
    <property type="project" value="UniProtKB-SubCell"/>
</dbReference>
<proteinExistence type="predicted"/>
<dbReference type="GO" id="GO:0000329">
    <property type="term" value="C:fungal-type vacuole membrane"/>
    <property type="evidence" value="ECO:0007669"/>
    <property type="project" value="EnsemblFungi"/>
</dbReference>
<dbReference type="EMBL" id="KV454290">
    <property type="protein sequence ID" value="ODQ75413.1"/>
    <property type="molecule type" value="Genomic_DNA"/>
</dbReference>
<keyword evidence="2" id="KW-0378">Hydrolase</keyword>
<sequence length="1002" mass="115140">MDPPDPALVFSTMSGHAGGGSANLAGTTNDQKPPVSPLPFLRFPSSKPQPLETVPGFDFVKDETHGGVPDKYLSADDETDENVDNEPDTTQQELTGDATLNRMCKYTLYETKTRFYLIGSNMNDTRFRVLKIDLTADHGDLSLTQDDTIYTHSQIIELLEAIQDGNPVGGLTRRLTSWGVIGFIRFTQYYYMSVITKRSAVALLGGHYIYHIDATELIPLCSTAAYRKPHRNSGEARFLSTFQNLDLSKTFYFSYSYDLTHTLQRNLDRERQRVKLNAPADDWKVYSDYNEMFVWNHYLLKPAYDSKLDVLTWCLPIIHGFIDQANISVYGHNVSIAIIARRSHYFAGARFLKRGANDQGYVANDVETEQIVSDMLTTSFHALDGQPFANTRYTSFVQHRGSIPLFWTQDVSGMSPKPPIELNVVDPFFSAAALHFDDMFRRYGTPVIVFNLIKTRERTPRETILLHEFEQCLQYLNQFLPEKAKILYTSWDMSRASKGRDQEVIEFLEEYADRILRTTKIFHNGAEPLSVQRGVCRTNCIDCLDRTNAAQFVMGKRALGYQLHALGIISGDSVNYDTDAVNLLTEMYHDHGDTIALQYGGSHLVNTMETYRRINQWTSHSRDLIESIRRYYSNSFVDNQRQEAINLFLGNYVFEKGQPMLWDLSTDYYLHHGVPSGKKPPRRSYRRWWTSIHLQQPLTQRQIEILEKETIMRDSIANPRLTSGYFDNYWTEYYKPKLLSSFSKVFQYNMNSTLRYLPSMVVGNSKYNLSPFEPRQLHIDHQPKDFLEKERIADDRSSIISVISTRRTRKFLDIGFIDFSSKLEKRSPSPSPPETESPPSSRSDDYYSQVASLPIDNDDGFDDTLWCYGGEKDDRGFHAEIRDMTEIVDHIMKPTVANSETQEYRKYLSTNPDIAPLGIAEKKALMRNQQHLDFENYIKSTLPSVIDSDFVSDEDNMLYLQHVLAPEIAASMKTSDDEQSKRFRSYQIWLKGNYIAGKAVKV</sequence>
<feature type="region of interest" description="Disordered" evidence="4">
    <location>
        <begin position="1"/>
        <end position="92"/>
    </location>
</feature>
<dbReference type="GO" id="GO:0043813">
    <property type="term" value="F:phosphatidylinositol-3,5-bisphosphate 5-phosphatase activity"/>
    <property type="evidence" value="ECO:0007669"/>
    <property type="project" value="EnsemblFungi"/>
</dbReference>
<dbReference type="GO" id="GO:0046856">
    <property type="term" value="P:phosphatidylinositol dephosphorylation"/>
    <property type="evidence" value="ECO:0007669"/>
    <property type="project" value="EnsemblFungi"/>
</dbReference>
<evidence type="ECO:0000256" key="1">
    <source>
        <dbReference type="ARBA" id="ARBA00004308"/>
    </source>
</evidence>
<dbReference type="PANTHER" id="PTHR45738">
    <property type="entry name" value="POLYPHOSPHOINOSITIDE PHOSPHATASE"/>
    <property type="match status" value="1"/>
</dbReference>
<keyword evidence="7" id="KW-1185">Reference proteome</keyword>
<name>A0A1E3QCI0_LIPST</name>
<dbReference type="AlphaFoldDB" id="A0A1E3QCI0"/>
<evidence type="ECO:0000259" key="5">
    <source>
        <dbReference type="PROSITE" id="PS50275"/>
    </source>
</evidence>
<comment type="subcellular location">
    <subcellularLocation>
        <location evidence="1">Endomembrane system</location>
    </subcellularLocation>
</comment>
<dbReference type="GO" id="GO:0070772">
    <property type="term" value="C:PAS complex"/>
    <property type="evidence" value="ECO:0007669"/>
    <property type="project" value="EnsemblFungi"/>
</dbReference>
<feature type="region of interest" description="Disordered" evidence="4">
    <location>
        <begin position="823"/>
        <end position="846"/>
    </location>
</feature>
<dbReference type="InterPro" id="IPR002013">
    <property type="entry name" value="SAC_dom"/>
</dbReference>
<evidence type="ECO:0000256" key="2">
    <source>
        <dbReference type="ARBA" id="ARBA00022801"/>
    </source>
</evidence>
<dbReference type="GO" id="GO:0034399">
    <property type="term" value="C:nuclear periphery"/>
    <property type="evidence" value="ECO:0007669"/>
    <property type="project" value="EnsemblFungi"/>
</dbReference>
<feature type="domain" description="SAC" evidence="5">
    <location>
        <begin position="242"/>
        <end position="601"/>
    </location>
</feature>
<organism evidence="6 7">
    <name type="scientific">Lipomyces starkeyi NRRL Y-11557</name>
    <dbReference type="NCBI Taxonomy" id="675824"/>
    <lineage>
        <taxon>Eukaryota</taxon>
        <taxon>Fungi</taxon>
        <taxon>Dikarya</taxon>
        <taxon>Ascomycota</taxon>
        <taxon>Saccharomycotina</taxon>
        <taxon>Lipomycetes</taxon>
        <taxon>Lipomycetales</taxon>
        <taxon>Lipomycetaceae</taxon>
        <taxon>Lipomyces</taxon>
    </lineage>
</organism>
<dbReference type="STRING" id="675824.A0A1E3QCI0"/>
<protein>
    <recommendedName>
        <fullName evidence="5">SAC domain-containing protein</fullName>
    </recommendedName>
</protein>
<dbReference type="OrthoDB" id="405996at2759"/>
<dbReference type="PANTHER" id="PTHR45738:SF5">
    <property type="entry name" value="POLYPHOSPHOINOSITIDE PHOSPHATASE"/>
    <property type="match status" value="1"/>
</dbReference>
<evidence type="ECO:0000313" key="7">
    <source>
        <dbReference type="Proteomes" id="UP000094385"/>
    </source>
</evidence>
<feature type="compositionally biased region" description="Acidic residues" evidence="4">
    <location>
        <begin position="75"/>
        <end position="87"/>
    </location>
</feature>
<dbReference type="Pfam" id="PF02383">
    <property type="entry name" value="Syja_N"/>
    <property type="match status" value="1"/>
</dbReference>
<evidence type="ECO:0000256" key="3">
    <source>
        <dbReference type="ARBA" id="ARBA00023136"/>
    </source>
</evidence>
<evidence type="ECO:0000313" key="6">
    <source>
        <dbReference type="EMBL" id="ODQ75413.1"/>
    </source>
</evidence>
<evidence type="ECO:0000256" key="4">
    <source>
        <dbReference type="SAM" id="MobiDB-lite"/>
    </source>
</evidence>